<evidence type="ECO:0000313" key="1">
    <source>
        <dbReference type="EMBL" id="QJQ00442.1"/>
    </source>
</evidence>
<dbReference type="RefSeq" id="WP_017450649.1">
    <property type="nucleotide sequence ID" value="NZ_CP008956.1"/>
</dbReference>
<dbReference type="EMBL" id="CP008956">
    <property type="protein sequence ID" value="QJQ00442.1"/>
    <property type="molecule type" value="Genomic_DNA"/>
</dbReference>
<reference evidence="1 2" key="1">
    <citation type="journal article" date="2012" name="J. Bacteriol.">
        <title>Genome sequence of the pathogenic Herbaspirillum seropedicae strain Os34, isolated from rice roots.</title>
        <authorList>
            <person name="Ye W."/>
            <person name="Ye S."/>
            <person name="Liu J."/>
            <person name="Chang S."/>
            <person name="Chen M."/>
            <person name="Zhu B."/>
            <person name="Guo L."/>
            <person name="An Q."/>
        </authorList>
    </citation>
    <scope>NUCLEOTIDE SEQUENCE [LARGE SCALE GENOMIC DNA]</scope>
    <source>
        <strain evidence="1 2">Os34</strain>
    </source>
</reference>
<gene>
    <name evidence="1" type="ORF">C798_09405</name>
</gene>
<evidence type="ECO:0008006" key="3">
    <source>
        <dbReference type="Google" id="ProtNLM"/>
    </source>
</evidence>
<proteinExistence type="predicted"/>
<accession>A0A6M3ZSI1</accession>
<protein>
    <recommendedName>
        <fullName evidence="3">DUF2917 domain-containing protein</fullName>
    </recommendedName>
</protein>
<sequence>MHPTLTEPTTLQTLTLRPGQHLQVWLAAGSQLICQAPLVRVTESARWQQDQLVSRQSRLSDGECLVLPHDGWVGVLAPQGGQLLCLQPLPRPWYAPLSTLLTRLVRARKTWTLGQSR</sequence>
<dbReference type="AlphaFoldDB" id="A0A6M3ZSI1"/>
<evidence type="ECO:0000313" key="2">
    <source>
        <dbReference type="Proteomes" id="UP000501648"/>
    </source>
</evidence>
<organism evidence="1 2">
    <name type="scientific">Herbaspirillum rubrisubalbicans Os34</name>
    <dbReference type="NCBI Taxonomy" id="1235827"/>
    <lineage>
        <taxon>Bacteria</taxon>
        <taxon>Pseudomonadati</taxon>
        <taxon>Pseudomonadota</taxon>
        <taxon>Betaproteobacteria</taxon>
        <taxon>Burkholderiales</taxon>
        <taxon>Oxalobacteraceae</taxon>
        <taxon>Herbaspirillum</taxon>
    </lineage>
</organism>
<dbReference type="Proteomes" id="UP000501648">
    <property type="component" value="Chromosome"/>
</dbReference>
<name>A0A6M3ZSI1_9BURK</name>